<evidence type="ECO:0000256" key="1">
    <source>
        <dbReference type="SAM" id="SignalP"/>
    </source>
</evidence>
<dbReference type="STRING" id="32040.SAMN04489710_108165"/>
<organism evidence="3 4">
    <name type="scientific">Paracidovorax konjaci</name>
    <dbReference type="NCBI Taxonomy" id="32040"/>
    <lineage>
        <taxon>Bacteria</taxon>
        <taxon>Pseudomonadati</taxon>
        <taxon>Pseudomonadota</taxon>
        <taxon>Betaproteobacteria</taxon>
        <taxon>Burkholderiales</taxon>
        <taxon>Comamonadaceae</taxon>
        <taxon>Paracidovorax</taxon>
    </lineage>
</organism>
<sequence>MCADKSNGIENMNVSTRLRVPALGALALAAAALVAPLAGHAQNYPITSDQRATAQQVASRGVPLSELSPTAPDTYVVKRGDTLWAISGMYLQRPWRWPELWGMNLQAIPNPHLIYPGQTLYLEKVDGYARLRTTPGGASGDTETVRVSPRTRTDSLAGTALPTLQPHLIEPFLVEPLVVDELALSQTPRIVATVDERVLMANGDRAYVRGPSGRPLRLDPGVPRQYRVFRNAIPMKDPETGEILGYEAQYVAKAELVRGESTEETRTPKGGATLDVVPATIDLSGAKEEVRFGDRLLPAPERGYVSYTPRAPQSPVDARVVSIYGSSAVAYAAQNQVVTINRGTRDGMEPGLVLTVLTKGERVVDKTDEDRATIKLPSEANGTAMVFRTFDRISYVLLLQVQQGVRVGDRLVNPQ</sequence>
<dbReference type="PANTHER" id="PTHR34700:SF4">
    <property type="entry name" value="PHAGE-LIKE ELEMENT PBSX PROTEIN XKDP"/>
    <property type="match status" value="1"/>
</dbReference>
<dbReference type="PROSITE" id="PS51782">
    <property type="entry name" value="LYSM"/>
    <property type="match status" value="1"/>
</dbReference>
<dbReference type="Proteomes" id="UP000199517">
    <property type="component" value="Unassembled WGS sequence"/>
</dbReference>
<proteinExistence type="predicted"/>
<evidence type="ECO:0000259" key="2">
    <source>
        <dbReference type="PROSITE" id="PS51782"/>
    </source>
</evidence>
<gene>
    <name evidence="3" type="ORF">SAMN04489710_108165</name>
</gene>
<dbReference type="PANTHER" id="PTHR34700">
    <property type="entry name" value="POTASSIUM BINDING PROTEIN KBP"/>
    <property type="match status" value="1"/>
</dbReference>
<name>A0A1I1WBZ2_9BURK</name>
<dbReference type="SUPFAM" id="SSF54106">
    <property type="entry name" value="LysM domain"/>
    <property type="match status" value="1"/>
</dbReference>
<accession>A0A1I1WBZ2</accession>
<keyword evidence="4" id="KW-1185">Reference proteome</keyword>
<dbReference type="Gene3D" id="3.10.350.10">
    <property type="entry name" value="LysM domain"/>
    <property type="match status" value="1"/>
</dbReference>
<reference evidence="4" key="1">
    <citation type="submission" date="2016-10" db="EMBL/GenBank/DDBJ databases">
        <authorList>
            <person name="Varghese N."/>
            <person name="Submissions S."/>
        </authorList>
    </citation>
    <scope>NUCLEOTIDE SEQUENCE [LARGE SCALE GENOMIC DNA]</scope>
    <source>
        <strain evidence="4">DSM 7481</strain>
    </source>
</reference>
<dbReference type="CDD" id="cd00118">
    <property type="entry name" value="LysM"/>
    <property type="match status" value="1"/>
</dbReference>
<keyword evidence="1" id="KW-0732">Signal</keyword>
<dbReference type="AlphaFoldDB" id="A0A1I1WBZ2"/>
<protein>
    <submittedName>
        <fullName evidence="3">LysM domain-containing protein</fullName>
    </submittedName>
</protein>
<feature type="chain" id="PRO_5011475465" evidence="1">
    <location>
        <begin position="42"/>
        <end position="415"/>
    </location>
</feature>
<feature type="signal peptide" evidence="1">
    <location>
        <begin position="1"/>
        <end position="41"/>
    </location>
</feature>
<dbReference type="InterPro" id="IPR018392">
    <property type="entry name" value="LysM"/>
</dbReference>
<dbReference type="OrthoDB" id="9765158at2"/>
<evidence type="ECO:0000313" key="4">
    <source>
        <dbReference type="Proteomes" id="UP000199517"/>
    </source>
</evidence>
<dbReference type="Pfam" id="PF01476">
    <property type="entry name" value="LysM"/>
    <property type="match status" value="1"/>
</dbReference>
<dbReference type="EMBL" id="FOMQ01000008">
    <property type="protein sequence ID" value="SFD90923.1"/>
    <property type="molecule type" value="Genomic_DNA"/>
</dbReference>
<evidence type="ECO:0000313" key="3">
    <source>
        <dbReference type="EMBL" id="SFD90923.1"/>
    </source>
</evidence>
<dbReference type="InterPro" id="IPR036779">
    <property type="entry name" value="LysM_dom_sf"/>
</dbReference>
<dbReference type="InterPro" id="IPR052196">
    <property type="entry name" value="Bact_Kbp"/>
</dbReference>
<feature type="domain" description="LysM" evidence="2">
    <location>
        <begin position="73"/>
        <end position="122"/>
    </location>
</feature>